<feature type="transmembrane region" description="Helical" evidence="1">
    <location>
        <begin position="5"/>
        <end position="21"/>
    </location>
</feature>
<name>A0A0G1D8Z1_9BACT</name>
<dbReference type="EMBL" id="LCFK01000014">
    <property type="protein sequence ID" value="KKS94157.1"/>
    <property type="molecule type" value="Genomic_DNA"/>
</dbReference>
<dbReference type="Proteomes" id="UP000033980">
    <property type="component" value="Unassembled WGS sequence"/>
</dbReference>
<accession>A0A0G1D8Z1</accession>
<evidence type="ECO:0000313" key="3">
    <source>
        <dbReference type="Proteomes" id="UP000033980"/>
    </source>
</evidence>
<dbReference type="AlphaFoldDB" id="A0A0G1D8Z1"/>
<gene>
    <name evidence="2" type="ORF">UV68_C0014G0010</name>
</gene>
<reference evidence="2 3" key="1">
    <citation type="journal article" date="2015" name="Nature">
        <title>rRNA introns, odd ribosomes, and small enigmatic genomes across a large radiation of phyla.</title>
        <authorList>
            <person name="Brown C.T."/>
            <person name="Hug L.A."/>
            <person name="Thomas B.C."/>
            <person name="Sharon I."/>
            <person name="Castelle C.J."/>
            <person name="Singh A."/>
            <person name="Wilkins M.J."/>
            <person name="Williams K.H."/>
            <person name="Banfield J.F."/>
        </authorList>
    </citation>
    <scope>NUCLEOTIDE SEQUENCE [LARGE SCALE GENOMIC DNA]</scope>
</reference>
<sequence length="77" mass="8640">MSTIGSIFCFVAVIIYLLNIYQDNKPGLFEYSAVSGFLLAGIVMVIFGQYYPASLALLAFFSALMDILIWRKRHPSI</sequence>
<feature type="transmembrane region" description="Helical" evidence="1">
    <location>
        <begin position="28"/>
        <end position="47"/>
    </location>
</feature>
<evidence type="ECO:0000256" key="1">
    <source>
        <dbReference type="SAM" id="Phobius"/>
    </source>
</evidence>
<keyword evidence="1" id="KW-1133">Transmembrane helix</keyword>
<proteinExistence type="predicted"/>
<feature type="transmembrane region" description="Helical" evidence="1">
    <location>
        <begin position="53"/>
        <end position="70"/>
    </location>
</feature>
<keyword evidence="1" id="KW-0812">Transmembrane</keyword>
<protein>
    <submittedName>
        <fullName evidence="2">Uncharacterized protein</fullName>
    </submittedName>
</protein>
<organism evidence="2 3">
    <name type="scientific">Candidatus Collierbacteria bacterium GW2011_GWC2_43_12</name>
    <dbReference type="NCBI Taxonomy" id="1618390"/>
    <lineage>
        <taxon>Bacteria</taxon>
        <taxon>Candidatus Collieribacteriota</taxon>
    </lineage>
</organism>
<evidence type="ECO:0000313" key="2">
    <source>
        <dbReference type="EMBL" id="KKS94157.1"/>
    </source>
</evidence>
<keyword evidence="1" id="KW-0472">Membrane</keyword>
<comment type="caution">
    <text evidence="2">The sequence shown here is derived from an EMBL/GenBank/DDBJ whole genome shotgun (WGS) entry which is preliminary data.</text>
</comment>